<feature type="domain" description="FAD-binding PCMH-type" evidence="21">
    <location>
        <begin position="27"/>
        <end position="191"/>
    </location>
</feature>
<evidence type="ECO:0000256" key="3">
    <source>
        <dbReference type="ARBA" id="ARBA00004496"/>
    </source>
</evidence>
<evidence type="ECO:0000256" key="18">
    <source>
        <dbReference type="ARBA" id="ARBA00031026"/>
    </source>
</evidence>
<dbReference type="InterPro" id="IPR011601">
    <property type="entry name" value="MurB_C"/>
</dbReference>
<accession>A0A0F7JVE9</accession>
<dbReference type="PANTHER" id="PTHR21071">
    <property type="entry name" value="UDP-N-ACETYLENOLPYRUVOYLGLUCOSAMINE REDUCTASE"/>
    <property type="match status" value="1"/>
</dbReference>
<evidence type="ECO:0000256" key="5">
    <source>
        <dbReference type="ARBA" id="ARBA00010485"/>
    </source>
</evidence>
<feature type="active site" evidence="20">
    <location>
        <position position="290"/>
    </location>
</feature>
<dbReference type="Gene3D" id="3.30.465.10">
    <property type="match status" value="1"/>
</dbReference>
<dbReference type="GO" id="GO:0008360">
    <property type="term" value="P:regulation of cell shape"/>
    <property type="evidence" value="ECO:0007669"/>
    <property type="project" value="UniProtKB-KW"/>
</dbReference>
<dbReference type="HAMAP" id="MF_00037">
    <property type="entry name" value="MurB"/>
    <property type="match status" value="1"/>
</dbReference>
<evidence type="ECO:0000256" key="7">
    <source>
        <dbReference type="ARBA" id="ARBA00015188"/>
    </source>
</evidence>
<evidence type="ECO:0000256" key="13">
    <source>
        <dbReference type="ARBA" id="ARBA00022960"/>
    </source>
</evidence>
<evidence type="ECO:0000256" key="9">
    <source>
        <dbReference type="ARBA" id="ARBA00022618"/>
    </source>
</evidence>
<comment type="subcellular location">
    <subcellularLocation>
        <location evidence="3 20">Cytoplasm</location>
    </subcellularLocation>
</comment>
<dbReference type="InterPro" id="IPR016167">
    <property type="entry name" value="FAD-bd_PCMH_sub1"/>
</dbReference>
<evidence type="ECO:0000256" key="12">
    <source>
        <dbReference type="ARBA" id="ARBA00022857"/>
    </source>
</evidence>
<dbReference type="EC" id="1.3.1.98" evidence="6 20"/>
<dbReference type="Proteomes" id="UP000034410">
    <property type="component" value="Chromosome"/>
</dbReference>
<evidence type="ECO:0000256" key="19">
    <source>
        <dbReference type="ARBA" id="ARBA00048914"/>
    </source>
</evidence>
<keyword evidence="13 20" id="KW-0133">Cell shape</keyword>
<dbReference type="InterPro" id="IPR003170">
    <property type="entry name" value="MurB"/>
</dbReference>
<dbReference type="OrthoDB" id="9804753at2"/>
<feature type="active site" description="Proton donor" evidence="20">
    <location>
        <position position="220"/>
    </location>
</feature>
<evidence type="ECO:0000256" key="17">
    <source>
        <dbReference type="ARBA" id="ARBA00023316"/>
    </source>
</evidence>
<keyword evidence="8 20" id="KW-0963">Cytoplasm</keyword>
<keyword evidence="23" id="KW-1185">Reference proteome</keyword>
<dbReference type="InterPro" id="IPR036635">
    <property type="entry name" value="MurB_C_sf"/>
</dbReference>
<dbReference type="InterPro" id="IPR016166">
    <property type="entry name" value="FAD-bd_PCMH"/>
</dbReference>
<dbReference type="RefSeq" id="WP_046859469.1">
    <property type="nucleotide sequence ID" value="NZ_CP011412.1"/>
</dbReference>
<comment type="pathway">
    <text evidence="4 20">Cell wall biogenesis; peptidoglycan biosynthesis.</text>
</comment>
<dbReference type="GO" id="GO:0005829">
    <property type="term" value="C:cytosol"/>
    <property type="evidence" value="ECO:0007669"/>
    <property type="project" value="TreeGrafter"/>
</dbReference>
<evidence type="ECO:0000256" key="8">
    <source>
        <dbReference type="ARBA" id="ARBA00022490"/>
    </source>
</evidence>
<keyword evidence="12 20" id="KW-0521">NADP</keyword>
<gene>
    <name evidence="20" type="primary">murB</name>
    <name evidence="22" type="ORF">AAY24_09420</name>
</gene>
<dbReference type="Pfam" id="PF01565">
    <property type="entry name" value="FAD_binding_4"/>
    <property type="match status" value="1"/>
</dbReference>
<comment type="cofactor">
    <cofactor evidence="1 20">
        <name>FAD</name>
        <dbReference type="ChEBI" id="CHEBI:57692"/>
    </cofactor>
</comment>
<comment type="catalytic activity">
    <reaction evidence="19 20">
        <text>UDP-N-acetyl-alpha-D-muramate + NADP(+) = UDP-N-acetyl-3-O-(1-carboxyvinyl)-alpha-D-glucosamine + NADPH + H(+)</text>
        <dbReference type="Rhea" id="RHEA:12248"/>
        <dbReference type="ChEBI" id="CHEBI:15378"/>
        <dbReference type="ChEBI" id="CHEBI:57783"/>
        <dbReference type="ChEBI" id="CHEBI:58349"/>
        <dbReference type="ChEBI" id="CHEBI:68483"/>
        <dbReference type="ChEBI" id="CHEBI:70757"/>
        <dbReference type="EC" id="1.3.1.98"/>
    </reaction>
</comment>
<comment type="function">
    <text evidence="2 20">Cell wall formation.</text>
</comment>
<dbReference type="NCBIfam" id="NF010480">
    <property type="entry name" value="PRK13905.1"/>
    <property type="match status" value="1"/>
</dbReference>
<dbReference type="GO" id="GO:0009252">
    <property type="term" value="P:peptidoglycan biosynthetic process"/>
    <property type="evidence" value="ECO:0007669"/>
    <property type="project" value="UniProtKB-UniRule"/>
</dbReference>
<dbReference type="GO" id="GO:0051301">
    <property type="term" value="P:cell division"/>
    <property type="evidence" value="ECO:0007669"/>
    <property type="project" value="UniProtKB-KW"/>
</dbReference>
<dbReference type="PANTHER" id="PTHR21071:SF4">
    <property type="entry name" value="UDP-N-ACETYLENOLPYRUVOYLGLUCOSAMINE REDUCTASE"/>
    <property type="match status" value="1"/>
</dbReference>
<evidence type="ECO:0000313" key="22">
    <source>
        <dbReference type="EMBL" id="AKH20536.1"/>
    </source>
</evidence>
<dbReference type="SUPFAM" id="SSF56176">
    <property type="entry name" value="FAD-binding/transporter-associated domain-like"/>
    <property type="match status" value="1"/>
</dbReference>
<evidence type="ECO:0000256" key="2">
    <source>
        <dbReference type="ARBA" id="ARBA00003921"/>
    </source>
</evidence>
<evidence type="ECO:0000256" key="6">
    <source>
        <dbReference type="ARBA" id="ARBA00012518"/>
    </source>
</evidence>
<dbReference type="PATRIC" id="fig|1543721.4.peg.1955"/>
<dbReference type="PROSITE" id="PS51387">
    <property type="entry name" value="FAD_PCMH"/>
    <property type="match status" value="1"/>
</dbReference>
<reference evidence="22 23" key="1">
    <citation type="journal article" date="2015" name="Genome Announc.">
        <title>Complete Genome Sequence of Sedimenticola thiotaurini Strain SIP-G1, a Polyphosphate- and Polyhydroxyalkanoate-Accumulating Sulfur-Oxidizing Gammaproteobacterium Isolated from Salt Marsh Sediments.</title>
        <authorList>
            <person name="Flood B.E."/>
            <person name="Jones D.S."/>
            <person name="Bailey J.V."/>
        </authorList>
    </citation>
    <scope>NUCLEOTIDE SEQUENCE [LARGE SCALE GENOMIC DNA]</scope>
    <source>
        <strain evidence="22 23">SIP-G1</strain>
    </source>
</reference>
<keyword evidence="11 20" id="KW-0274">FAD</keyword>
<dbReference type="NCBIfam" id="TIGR00179">
    <property type="entry name" value="murB"/>
    <property type="match status" value="1"/>
</dbReference>
<evidence type="ECO:0000256" key="10">
    <source>
        <dbReference type="ARBA" id="ARBA00022630"/>
    </source>
</evidence>
<protein>
    <recommendedName>
        <fullName evidence="7 20">UDP-N-acetylenolpyruvoylglucosamine reductase</fullName>
        <ecNumber evidence="6 20">1.3.1.98</ecNumber>
    </recommendedName>
    <alternativeName>
        <fullName evidence="18 20">UDP-N-acetylmuramate dehydrogenase</fullName>
    </alternativeName>
</protein>
<dbReference type="GO" id="GO:0071949">
    <property type="term" value="F:FAD binding"/>
    <property type="evidence" value="ECO:0007669"/>
    <property type="project" value="InterPro"/>
</dbReference>
<evidence type="ECO:0000256" key="4">
    <source>
        <dbReference type="ARBA" id="ARBA00004752"/>
    </source>
</evidence>
<proteinExistence type="inferred from homology"/>
<evidence type="ECO:0000256" key="20">
    <source>
        <dbReference type="HAMAP-Rule" id="MF_00037"/>
    </source>
</evidence>
<dbReference type="InterPro" id="IPR036318">
    <property type="entry name" value="FAD-bd_PCMH-like_sf"/>
</dbReference>
<organism evidence="22 23">
    <name type="scientific">Sedimenticola thiotaurini</name>
    <dbReference type="NCBI Taxonomy" id="1543721"/>
    <lineage>
        <taxon>Bacteria</taxon>
        <taxon>Pseudomonadati</taxon>
        <taxon>Pseudomonadota</taxon>
        <taxon>Gammaproteobacteria</taxon>
        <taxon>Chromatiales</taxon>
        <taxon>Sedimenticolaceae</taxon>
        <taxon>Sedimenticola</taxon>
    </lineage>
</organism>
<dbReference type="GO" id="GO:0008762">
    <property type="term" value="F:UDP-N-acetylmuramate dehydrogenase activity"/>
    <property type="evidence" value="ECO:0007669"/>
    <property type="project" value="UniProtKB-UniRule"/>
</dbReference>
<name>A0A0F7JVE9_9GAMM</name>
<dbReference type="InterPro" id="IPR006094">
    <property type="entry name" value="Oxid_FAD_bind_N"/>
</dbReference>
<keyword evidence="9 20" id="KW-0132">Cell division</keyword>
<evidence type="ECO:0000256" key="15">
    <source>
        <dbReference type="ARBA" id="ARBA00023002"/>
    </source>
</evidence>
<dbReference type="Gene3D" id="3.90.78.10">
    <property type="entry name" value="UDP-N-acetylenolpyruvoylglucosamine reductase, C-terminal domain"/>
    <property type="match status" value="1"/>
</dbReference>
<evidence type="ECO:0000256" key="11">
    <source>
        <dbReference type="ARBA" id="ARBA00022827"/>
    </source>
</evidence>
<evidence type="ECO:0000313" key="23">
    <source>
        <dbReference type="Proteomes" id="UP000034410"/>
    </source>
</evidence>
<evidence type="ECO:0000256" key="16">
    <source>
        <dbReference type="ARBA" id="ARBA00023306"/>
    </source>
</evidence>
<dbReference type="SUPFAM" id="SSF56194">
    <property type="entry name" value="Uridine diphospho-N-Acetylenolpyruvylglucosamine reductase, MurB, C-terminal domain"/>
    <property type="match status" value="1"/>
</dbReference>
<feature type="active site" evidence="20">
    <location>
        <position position="171"/>
    </location>
</feature>
<dbReference type="EMBL" id="CP011412">
    <property type="protein sequence ID" value="AKH20536.1"/>
    <property type="molecule type" value="Genomic_DNA"/>
</dbReference>
<keyword evidence="10 20" id="KW-0285">Flavoprotein</keyword>
<evidence type="ECO:0000259" key="21">
    <source>
        <dbReference type="PROSITE" id="PS51387"/>
    </source>
</evidence>
<dbReference type="KEGG" id="seds:AAY24_09420"/>
<keyword evidence="16 20" id="KW-0131">Cell cycle</keyword>
<dbReference type="UniPathway" id="UPA00219"/>
<dbReference type="Pfam" id="PF02873">
    <property type="entry name" value="MurB_C"/>
    <property type="match status" value="1"/>
</dbReference>
<evidence type="ECO:0000256" key="14">
    <source>
        <dbReference type="ARBA" id="ARBA00022984"/>
    </source>
</evidence>
<dbReference type="AlphaFoldDB" id="A0A0F7JVE9"/>
<keyword evidence="15 20" id="KW-0560">Oxidoreductase</keyword>
<keyword evidence="17 20" id="KW-0961">Cell wall biogenesis/degradation</keyword>
<dbReference type="GO" id="GO:0071555">
    <property type="term" value="P:cell wall organization"/>
    <property type="evidence" value="ECO:0007669"/>
    <property type="project" value="UniProtKB-KW"/>
</dbReference>
<dbReference type="Gene3D" id="3.30.43.10">
    <property type="entry name" value="Uridine Diphospho-n-acetylenolpyruvylglucosamine Reductase, domain 2"/>
    <property type="match status" value="1"/>
</dbReference>
<keyword evidence="14 20" id="KW-0573">Peptidoglycan synthesis</keyword>
<dbReference type="InterPro" id="IPR016169">
    <property type="entry name" value="FAD-bd_PCMH_sub2"/>
</dbReference>
<evidence type="ECO:0000256" key="1">
    <source>
        <dbReference type="ARBA" id="ARBA00001974"/>
    </source>
</evidence>
<sequence length="301" mass="32495">MTARDSAILRGERRFNEPLARYTTWRVGGPARQFYRPADSADLCQFLATLPPDEPLLWLGLGSNLLIRDGGFNGTVILTQGRLDEMALVSDTELRVEAGVSCARVARFAARQGLCGVEFLTGIPGTFGGALAMNAGAFGGETWSRVAAIETVDRSGQSHRRLPEEFQVAYRSVQRPGDEWFLAATLGLEPGDVRESQQRIRSLLERRNSSQPIGQPSCGSVFRNPPGDHAARLIEASGLKGTVIGGAQVSEKHANFIINRGDATAADIEAMIQRVRQQVKSDSGVELITEVHIVGEAGGQP</sequence>
<comment type="similarity">
    <text evidence="5 20">Belongs to the MurB family.</text>
</comment>